<dbReference type="Pfam" id="PF04402">
    <property type="entry name" value="SIMPL"/>
    <property type="match status" value="1"/>
</dbReference>
<dbReference type="InterPro" id="IPR007497">
    <property type="entry name" value="SIMPL/DUF541"/>
</dbReference>
<sequence>MTRALALFPLLACLAAAPAFAQSAAPSPIPERRIVVTGTGEAVAKPDMATLELGVVTEDSTAAAALSANNQAMARIVEDLKSAGIEPRDLQTAGLDIAPRYTRPDPNENRAPEIAGYTVRNQLRIRIRDLAAVGATLDRAVGLGANSLSGPAFTLADTSGLEAEARRKAVADAKARAELYARAAGIGLGRVLRIDENGGERPYPVAAPRMMKAEAFDAAMPVEGGELTISASVTMTWAIAD</sequence>
<evidence type="ECO:0000256" key="1">
    <source>
        <dbReference type="SAM" id="SignalP"/>
    </source>
</evidence>
<dbReference type="Gene3D" id="3.30.110.170">
    <property type="entry name" value="Protein of unknown function (DUF541), domain 1"/>
    <property type="match status" value="1"/>
</dbReference>
<dbReference type="Gene3D" id="3.30.70.2970">
    <property type="entry name" value="Protein of unknown function (DUF541), domain 2"/>
    <property type="match status" value="1"/>
</dbReference>
<dbReference type="EMBL" id="SPKJ01000046">
    <property type="protein sequence ID" value="MYZ48731.1"/>
    <property type="molecule type" value="Genomic_DNA"/>
</dbReference>
<comment type="caution">
    <text evidence="2">The sequence shown here is derived from an EMBL/GenBank/DDBJ whole genome shotgun (WGS) entry which is preliminary data.</text>
</comment>
<feature type="chain" id="PRO_5038121573" evidence="1">
    <location>
        <begin position="22"/>
        <end position="241"/>
    </location>
</feature>
<keyword evidence="1" id="KW-0732">Signal</keyword>
<dbReference type="AlphaFoldDB" id="A0A964T576"/>
<evidence type="ECO:0000313" key="2">
    <source>
        <dbReference type="EMBL" id="MYZ48731.1"/>
    </source>
</evidence>
<dbReference type="PANTHER" id="PTHR34387:SF1">
    <property type="entry name" value="PERIPLASMIC IMMUNOGENIC PROTEIN"/>
    <property type="match status" value="1"/>
</dbReference>
<dbReference type="InterPro" id="IPR052022">
    <property type="entry name" value="26kDa_periplasmic_antigen"/>
</dbReference>
<accession>A0A964T576</accession>
<protein>
    <submittedName>
        <fullName evidence="2">SIMPL domain-containing protein</fullName>
    </submittedName>
</protein>
<gene>
    <name evidence="2" type="ORF">E4O86_13520</name>
</gene>
<reference evidence="2" key="1">
    <citation type="submission" date="2019-03" db="EMBL/GenBank/DDBJ databases">
        <title>Afifella sp. nov., isolated from activated sludge.</title>
        <authorList>
            <person name="Li Q."/>
            <person name="Liu Y."/>
        </authorList>
    </citation>
    <scope>NUCLEOTIDE SEQUENCE</scope>
    <source>
        <strain evidence="2">L72</strain>
    </source>
</reference>
<proteinExistence type="predicted"/>
<dbReference type="GO" id="GO:0006974">
    <property type="term" value="P:DNA damage response"/>
    <property type="evidence" value="ECO:0007669"/>
    <property type="project" value="TreeGrafter"/>
</dbReference>
<dbReference type="Proteomes" id="UP000773614">
    <property type="component" value="Unassembled WGS sequence"/>
</dbReference>
<keyword evidence="3" id="KW-1185">Reference proteome</keyword>
<dbReference type="OrthoDB" id="9813144at2"/>
<dbReference type="PANTHER" id="PTHR34387">
    <property type="entry name" value="SLR1258 PROTEIN"/>
    <property type="match status" value="1"/>
</dbReference>
<feature type="signal peptide" evidence="1">
    <location>
        <begin position="1"/>
        <end position="21"/>
    </location>
</feature>
<name>A0A964T576_9HYPH</name>
<organism evidence="2 3">
    <name type="scientific">Propylenella binzhouense</name>
    <dbReference type="NCBI Taxonomy" id="2555902"/>
    <lineage>
        <taxon>Bacteria</taxon>
        <taxon>Pseudomonadati</taxon>
        <taxon>Pseudomonadota</taxon>
        <taxon>Alphaproteobacteria</taxon>
        <taxon>Hyphomicrobiales</taxon>
        <taxon>Propylenellaceae</taxon>
        <taxon>Propylenella</taxon>
    </lineage>
</organism>
<evidence type="ECO:0000313" key="3">
    <source>
        <dbReference type="Proteomes" id="UP000773614"/>
    </source>
</evidence>